<dbReference type="InterPro" id="IPR012495">
    <property type="entry name" value="TadE-like_dom"/>
</dbReference>
<keyword evidence="5" id="KW-1185">Reference proteome</keyword>
<feature type="transmembrane region" description="Helical" evidence="2">
    <location>
        <begin position="42"/>
        <end position="63"/>
    </location>
</feature>
<keyword evidence="2" id="KW-0472">Membrane</keyword>
<dbReference type="OrthoDB" id="5190946at2"/>
<sequence length="161" mass="16863">MAWPRRPLPGPPPLIDDRRAPVSGTPVRRRHRLARRLLGERGAAAVEFALVTPVLLLLLFGIVEYSQAMSAQATLSSAAREAARTMALTNDVGQARAAAQNADGALNLTAGAIQVTPATCTGASSTQMVTVTIQFQQNFTSGLVGRANVNLTGRAAMRCGG</sequence>
<evidence type="ECO:0000259" key="3">
    <source>
        <dbReference type="Pfam" id="PF07811"/>
    </source>
</evidence>
<dbReference type="AlphaFoldDB" id="A0A323VF27"/>
<evidence type="ECO:0000313" key="5">
    <source>
        <dbReference type="Proteomes" id="UP000247602"/>
    </source>
</evidence>
<keyword evidence="2" id="KW-0812">Transmembrane</keyword>
<dbReference type="Proteomes" id="UP000247602">
    <property type="component" value="Unassembled WGS sequence"/>
</dbReference>
<protein>
    <submittedName>
        <fullName evidence="4">Pilus assembly protein</fullName>
    </submittedName>
</protein>
<gene>
    <name evidence="4" type="ORF">DMO24_07990</name>
</gene>
<dbReference type="EMBL" id="QKNV01000061">
    <property type="protein sequence ID" value="PZA21866.1"/>
    <property type="molecule type" value="Genomic_DNA"/>
</dbReference>
<dbReference type="Pfam" id="PF07811">
    <property type="entry name" value="TadE"/>
    <property type="match status" value="1"/>
</dbReference>
<keyword evidence="2" id="KW-1133">Transmembrane helix</keyword>
<evidence type="ECO:0000256" key="1">
    <source>
        <dbReference type="SAM" id="MobiDB-lite"/>
    </source>
</evidence>
<feature type="region of interest" description="Disordered" evidence="1">
    <location>
        <begin position="1"/>
        <end position="27"/>
    </location>
</feature>
<evidence type="ECO:0000256" key="2">
    <source>
        <dbReference type="SAM" id="Phobius"/>
    </source>
</evidence>
<feature type="domain" description="TadE-like" evidence="3">
    <location>
        <begin position="42"/>
        <end position="84"/>
    </location>
</feature>
<accession>A0A323VF27</accession>
<proteinExistence type="predicted"/>
<comment type="caution">
    <text evidence="4">The sequence shown here is derived from an EMBL/GenBank/DDBJ whole genome shotgun (WGS) entry which is preliminary data.</text>
</comment>
<reference evidence="4 5" key="1">
    <citation type="submission" date="2018-06" db="EMBL/GenBank/DDBJ databases">
        <title>Draft genome sequence of Modestobacter versicolor CP153-2.</title>
        <authorList>
            <person name="Gundlapally S.R."/>
        </authorList>
    </citation>
    <scope>NUCLEOTIDE SEQUENCE [LARGE SCALE GENOMIC DNA]</scope>
    <source>
        <strain evidence="4 5">CP153-2</strain>
    </source>
</reference>
<organism evidence="4 5">
    <name type="scientific">Modestobacter versicolor</name>
    <dbReference type="NCBI Taxonomy" id="429133"/>
    <lineage>
        <taxon>Bacteria</taxon>
        <taxon>Bacillati</taxon>
        <taxon>Actinomycetota</taxon>
        <taxon>Actinomycetes</taxon>
        <taxon>Geodermatophilales</taxon>
        <taxon>Geodermatophilaceae</taxon>
        <taxon>Modestobacter</taxon>
    </lineage>
</organism>
<feature type="compositionally biased region" description="Pro residues" evidence="1">
    <location>
        <begin position="1"/>
        <end position="14"/>
    </location>
</feature>
<evidence type="ECO:0000313" key="4">
    <source>
        <dbReference type="EMBL" id="PZA21866.1"/>
    </source>
</evidence>
<name>A0A323VF27_9ACTN</name>